<accession>D7CKG3</accession>
<dbReference type="Proteomes" id="UP000000378">
    <property type="component" value="Chromosome"/>
</dbReference>
<sequence length="326" mass="35265">MAKIEDKIRGQIILYLSGPIKEIVGALPAERLRKLEEIRLRVERPLLVRLGDEEYAVKVTGELTKQYNLGYTVGEEDLERTLASVSQSSIYALEEELKRGFITLRGGHRVGLAGRVVLAQGEIKTMRDFSGLAFRVAREMVGCAEPIASRLIVTGRRILNTLIVSPPRCGKTTLLRDLTRLYSDGPANLNVVVIDERSEIAACYQGIPQLNVGNRTDVLDGCPKALGMMMAVRSLSPHLVVVDEIGRPADAEALQECVNAGVSVIATAHGTDLEDISRRPIMAGLLASGVFEALVVLSRRKGPGTVEAVYRNPSSGGNSVSKTGHG</sequence>
<proteinExistence type="predicted"/>
<dbReference type="AlphaFoldDB" id="D7CKG3"/>
<keyword evidence="2" id="KW-0067">ATP-binding</keyword>
<protein>
    <submittedName>
        <fullName evidence="4">Stage III sporulation protein AA</fullName>
    </submittedName>
</protein>
<evidence type="ECO:0000313" key="4">
    <source>
        <dbReference type="EMBL" id="ADI01198.1"/>
    </source>
</evidence>
<dbReference type="EMBL" id="CP002048">
    <property type="protein sequence ID" value="ADI01198.1"/>
    <property type="molecule type" value="Genomic_DNA"/>
</dbReference>
<dbReference type="PANTHER" id="PTHR20953:SF3">
    <property type="entry name" value="P-LOOP CONTAINING NUCLEOSIDE TRIPHOSPHATE HYDROLASES SUPERFAMILY PROTEIN"/>
    <property type="match status" value="1"/>
</dbReference>
<name>D7CKG3_SYNLT</name>
<reference evidence="4 5" key="2">
    <citation type="journal article" date="2010" name="Stand. Genomic Sci.">
        <title>Complete genome sequence of Syntrophothermus lipocalidus type strain (TGB-C1).</title>
        <authorList>
            <person name="Djao O.D."/>
            <person name="Zhang X."/>
            <person name="Lucas S."/>
            <person name="Lapidus A."/>
            <person name="Del Rio T.G."/>
            <person name="Nolan M."/>
            <person name="Tice H."/>
            <person name="Cheng J.F."/>
            <person name="Han C."/>
            <person name="Tapia R."/>
            <person name="Goodwin L."/>
            <person name="Pitluck S."/>
            <person name="Liolios K."/>
            <person name="Ivanova N."/>
            <person name="Mavromatis K."/>
            <person name="Mikhailova N."/>
            <person name="Ovchinnikova G."/>
            <person name="Pati A."/>
            <person name="Brambilla E."/>
            <person name="Chen A."/>
            <person name="Palaniappan K."/>
            <person name="Land M."/>
            <person name="Hauser L."/>
            <person name="Chang Y.J."/>
            <person name="Jeffries C.D."/>
            <person name="Rohde M."/>
            <person name="Sikorski J."/>
            <person name="Spring S."/>
            <person name="Goker M."/>
            <person name="Detter J.C."/>
            <person name="Woyke T."/>
            <person name="Bristow J."/>
            <person name="Eisen J.A."/>
            <person name="Markowitz V."/>
            <person name="Hugenholtz P."/>
            <person name="Kyrpides N.C."/>
            <person name="Klenk H.P."/>
        </authorList>
    </citation>
    <scope>NUCLEOTIDE SEQUENCE [LARGE SCALE GENOMIC DNA]</scope>
    <source>
        <strain evidence="5">DSM 12680 / TGB-C1</strain>
    </source>
</reference>
<dbReference type="InterPro" id="IPR003593">
    <property type="entry name" value="AAA+_ATPase"/>
</dbReference>
<evidence type="ECO:0000313" key="5">
    <source>
        <dbReference type="Proteomes" id="UP000000378"/>
    </source>
</evidence>
<dbReference type="Gene3D" id="3.40.50.300">
    <property type="entry name" value="P-loop containing nucleotide triphosphate hydrolases"/>
    <property type="match status" value="1"/>
</dbReference>
<feature type="domain" description="AAA+ ATPase" evidence="3">
    <location>
        <begin position="157"/>
        <end position="297"/>
    </location>
</feature>
<dbReference type="SMART" id="SM00382">
    <property type="entry name" value="AAA"/>
    <property type="match status" value="1"/>
</dbReference>
<dbReference type="InterPro" id="IPR045735">
    <property type="entry name" value="Spore_III_AA_AAA+_ATPase"/>
</dbReference>
<evidence type="ECO:0000259" key="3">
    <source>
        <dbReference type="SMART" id="SM00382"/>
    </source>
</evidence>
<dbReference type="Pfam" id="PF19568">
    <property type="entry name" value="Spore_III_AA"/>
    <property type="match status" value="1"/>
</dbReference>
<dbReference type="STRING" id="643648.Slip_0414"/>
<dbReference type="HOGENOM" id="CLU_052793_0_0_9"/>
<reference evidence="5" key="1">
    <citation type="journal article" date="2010" name="Stand. Genomic Sci.">
        <title>Complete genome sequence of Syntrophothermus lipocalidus type strain (TGB-C1T).</title>
        <authorList>
            <consortium name="US DOE Joint Genome Institute (JGI-PGF)"/>
            <person name="Djao O."/>
            <person name="Zhang X."/>
            <person name="Lucas S."/>
            <person name="Lapidus A."/>
            <person name="Glavina Del Rio T."/>
            <person name="Nolan M."/>
            <person name="Tice H."/>
            <person name="Cheng J."/>
            <person name="Han C."/>
            <person name="Tapia R."/>
            <person name="Goodwin L."/>
            <person name="Pitluck S."/>
            <person name="Liolios K."/>
            <person name="Ivanova N."/>
            <person name="Mavromatis K."/>
            <person name="Mikhailova N."/>
            <person name="Ovchinnikova G."/>
            <person name="Pati A."/>
            <person name="Brambilla E."/>
            <person name="Chen A."/>
            <person name="Palaniappan K."/>
            <person name="Land M."/>
            <person name="Hauser L."/>
            <person name="Chang Y."/>
            <person name="Jeffries C."/>
            <person name="Rohde M."/>
            <person name="Sikorski J."/>
            <person name="Spring S."/>
            <person name="Goker M."/>
            <person name="Detter J."/>
            <person name="Woyke T."/>
            <person name="Bristow J."/>
            <person name="Eisen J."/>
            <person name="Markowitz V."/>
            <person name="Hugenholtz P."/>
            <person name="Kyrpides N."/>
            <person name="Klenk H."/>
        </authorList>
    </citation>
    <scope>NUCLEOTIDE SEQUENCE [LARGE SCALE GENOMIC DNA]</scope>
    <source>
        <strain evidence="5">DSM 12680 / TGB-C1</strain>
    </source>
</reference>
<organism evidence="4 5">
    <name type="scientific">Syntrophothermus lipocalidus (strain DSM 12680 / TGB-C1)</name>
    <dbReference type="NCBI Taxonomy" id="643648"/>
    <lineage>
        <taxon>Bacteria</taxon>
        <taxon>Bacillati</taxon>
        <taxon>Bacillota</taxon>
        <taxon>Clostridia</taxon>
        <taxon>Eubacteriales</taxon>
        <taxon>Syntrophomonadaceae</taxon>
        <taxon>Syntrophothermus</taxon>
    </lineage>
</organism>
<evidence type="ECO:0000256" key="1">
    <source>
        <dbReference type="ARBA" id="ARBA00022741"/>
    </source>
</evidence>
<dbReference type="RefSeq" id="WP_013174600.1">
    <property type="nucleotide sequence ID" value="NC_014220.1"/>
</dbReference>
<keyword evidence="1" id="KW-0547">Nucleotide-binding</keyword>
<dbReference type="PANTHER" id="PTHR20953">
    <property type="entry name" value="KINASE-RELATED"/>
    <property type="match status" value="1"/>
</dbReference>
<gene>
    <name evidence="4" type="ordered locus">Slip_0414</name>
</gene>
<dbReference type="InterPro" id="IPR027417">
    <property type="entry name" value="P-loop_NTPase"/>
</dbReference>
<keyword evidence="5" id="KW-1185">Reference proteome</keyword>
<dbReference type="NCBIfam" id="TIGR02858">
    <property type="entry name" value="spore_III_AA"/>
    <property type="match status" value="1"/>
</dbReference>
<dbReference type="GO" id="GO:0005524">
    <property type="term" value="F:ATP binding"/>
    <property type="evidence" value="ECO:0007669"/>
    <property type="project" value="UniProtKB-KW"/>
</dbReference>
<dbReference type="InterPro" id="IPR014217">
    <property type="entry name" value="Spore_III_AA"/>
</dbReference>
<dbReference type="KEGG" id="slp:Slip_0414"/>
<evidence type="ECO:0000256" key="2">
    <source>
        <dbReference type="ARBA" id="ARBA00022840"/>
    </source>
</evidence>
<dbReference type="eggNOG" id="COG3854">
    <property type="taxonomic scope" value="Bacteria"/>
</dbReference>
<dbReference type="SUPFAM" id="SSF52540">
    <property type="entry name" value="P-loop containing nucleoside triphosphate hydrolases"/>
    <property type="match status" value="1"/>
</dbReference>